<dbReference type="PANTHER" id="PTHR43567">
    <property type="entry name" value="FLAVOREDOXIN-RELATED-RELATED"/>
    <property type="match status" value="1"/>
</dbReference>
<dbReference type="SUPFAM" id="SSF50475">
    <property type="entry name" value="FMN-binding split barrel"/>
    <property type="match status" value="1"/>
</dbReference>
<protein>
    <submittedName>
        <fullName evidence="3">Flavin reductase (DIM6/NTAB) family NADH-FMN oxidoreductase RutF</fullName>
    </submittedName>
</protein>
<evidence type="ECO:0000313" key="3">
    <source>
        <dbReference type="EMBL" id="MBB5184277.1"/>
    </source>
</evidence>
<organism evidence="3 4">
    <name type="scientific">Faecalicoccus acidiformans</name>
    <dbReference type="NCBI Taxonomy" id="915173"/>
    <lineage>
        <taxon>Bacteria</taxon>
        <taxon>Bacillati</taxon>
        <taxon>Bacillota</taxon>
        <taxon>Erysipelotrichia</taxon>
        <taxon>Erysipelotrichales</taxon>
        <taxon>Erysipelotrichaceae</taxon>
        <taxon>Faecalicoccus</taxon>
    </lineage>
</organism>
<comment type="caution">
    <text evidence="3">The sequence shown here is derived from an EMBL/GenBank/DDBJ whole genome shotgun (WGS) entry which is preliminary data.</text>
</comment>
<name>A0A7W8D1G8_9FIRM</name>
<evidence type="ECO:0000313" key="4">
    <source>
        <dbReference type="Proteomes" id="UP000521313"/>
    </source>
</evidence>
<sequence>MKKEINILQESHRVLYRLANGALLTTKLQEKVNTMTIGWGTIGIEWKEPVFIAFVRQSRYTKEILAATGEFTISVPNQETDPRILSYCGTHSGKDTDKIQDLGLTLVDPEQINVPAIKELPLTLECQVLYSQAQEYDLLPETIQRQYYPIDDSKPVKEKPDVHTMYIAKIIKAYEIID</sequence>
<dbReference type="Gene3D" id="2.30.110.10">
    <property type="entry name" value="Electron Transport, Fmn-binding Protein, Chain A"/>
    <property type="match status" value="1"/>
</dbReference>
<dbReference type="Proteomes" id="UP000521313">
    <property type="component" value="Unassembled WGS sequence"/>
</dbReference>
<feature type="domain" description="Flavin reductase like" evidence="2">
    <location>
        <begin position="22"/>
        <end position="132"/>
    </location>
</feature>
<dbReference type="InterPro" id="IPR002563">
    <property type="entry name" value="Flavin_Rdtase-like_dom"/>
</dbReference>
<dbReference type="InterPro" id="IPR012349">
    <property type="entry name" value="Split_barrel_FMN-bd"/>
</dbReference>
<dbReference type="RefSeq" id="WP_183374113.1">
    <property type="nucleotide sequence ID" value="NZ_JACHHD010000002.1"/>
</dbReference>
<accession>A0A7W8D1G8</accession>
<comment type="similarity">
    <text evidence="1">Belongs to the flavoredoxin family.</text>
</comment>
<dbReference type="PANTHER" id="PTHR43567:SF5">
    <property type="entry name" value="HYPOTHETICAL CYTOSOLIC PROTEIN"/>
    <property type="match status" value="1"/>
</dbReference>
<reference evidence="3 4" key="1">
    <citation type="submission" date="2020-08" db="EMBL/GenBank/DDBJ databases">
        <title>Genomic Encyclopedia of Type Strains, Phase IV (KMG-IV): sequencing the most valuable type-strain genomes for metagenomic binning, comparative biology and taxonomic classification.</title>
        <authorList>
            <person name="Goeker M."/>
        </authorList>
    </citation>
    <scope>NUCLEOTIDE SEQUENCE [LARGE SCALE GENOMIC DNA]</scope>
    <source>
        <strain evidence="3 4">DSM 26963</strain>
    </source>
</reference>
<dbReference type="AlphaFoldDB" id="A0A7W8D1G8"/>
<evidence type="ECO:0000259" key="2">
    <source>
        <dbReference type="Pfam" id="PF01613"/>
    </source>
</evidence>
<dbReference type="GO" id="GO:0016646">
    <property type="term" value="F:oxidoreductase activity, acting on the CH-NH group of donors, NAD or NADP as acceptor"/>
    <property type="evidence" value="ECO:0007669"/>
    <property type="project" value="UniProtKB-ARBA"/>
</dbReference>
<evidence type="ECO:0000256" key="1">
    <source>
        <dbReference type="ARBA" id="ARBA00038054"/>
    </source>
</evidence>
<dbReference type="GO" id="GO:0010181">
    <property type="term" value="F:FMN binding"/>
    <property type="evidence" value="ECO:0007669"/>
    <property type="project" value="InterPro"/>
</dbReference>
<gene>
    <name evidence="3" type="ORF">HNQ43_000312</name>
</gene>
<dbReference type="EMBL" id="JACHHD010000002">
    <property type="protein sequence ID" value="MBB5184277.1"/>
    <property type="molecule type" value="Genomic_DNA"/>
</dbReference>
<proteinExistence type="inferred from homology"/>
<dbReference type="InterPro" id="IPR052174">
    <property type="entry name" value="Flavoredoxin"/>
</dbReference>
<dbReference type="Pfam" id="PF01613">
    <property type="entry name" value="Flavin_Reduct"/>
    <property type="match status" value="1"/>
</dbReference>